<dbReference type="Gene3D" id="1.20.120.330">
    <property type="entry name" value="Nucleotidyltransferases domain 2"/>
    <property type="match status" value="1"/>
</dbReference>
<dbReference type="NCBIfam" id="TIGR01987">
    <property type="entry name" value="HI0074"/>
    <property type="match status" value="1"/>
</dbReference>
<dbReference type="Pfam" id="PF08780">
    <property type="entry name" value="NTase_sub_bind"/>
    <property type="match status" value="1"/>
</dbReference>
<name>A0A177LR23_METMH</name>
<dbReference type="GO" id="GO:0016740">
    <property type="term" value="F:transferase activity"/>
    <property type="evidence" value="ECO:0007669"/>
    <property type="project" value="UniProtKB-KW"/>
</dbReference>
<dbReference type="RefSeq" id="WP_064010960.1">
    <property type="nucleotide sequence ID" value="NZ_LUUG01000139.1"/>
</dbReference>
<dbReference type="SUPFAM" id="SSF81593">
    <property type="entry name" value="Nucleotidyltransferase substrate binding subunit/domain"/>
    <property type="match status" value="1"/>
</dbReference>
<comment type="caution">
    <text evidence="1">The sequence shown here is derived from an EMBL/GenBank/DDBJ whole genome shotgun (WGS) entry which is preliminary data.</text>
</comment>
<evidence type="ECO:0000313" key="2">
    <source>
        <dbReference type="Proteomes" id="UP000078090"/>
    </source>
</evidence>
<accession>A0A177LR23</accession>
<dbReference type="Proteomes" id="UP000078090">
    <property type="component" value="Unassembled WGS sequence"/>
</dbReference>
<dbReference type="InterPro" id="IPR010235">
    <property type="entry name" value="HepT"/>
</dbReference>
<keyword evidence="1" id="KW-0808">Transferase</keyword>
<protein>
    <submittedName>
        <fullName evidence="1">Nucleotidyltransferase</fullName>
    </submittedName>
</protein>
<dbReference type="OrthoDB" id="9810452at2"/>
<dbReference type="EMBL" id="LUUG01000139">
    <property type="protein sequence ID" value="OAH95957.1"/>
    <property type="molecule type" value="Genomic_DNA"/>
</dbReference>
<organism evidence="1 2">
    <name type="scientific">Methylomonas methanica</name>
    <dbReference type="NCBI Taxonomy" id="421"/>
    <lineage>
        <taxon>Bacteria</taxon>
        <taxon>Pseudomonadati</taxon>
        <taxon>Pseudomonadota</taxon>
        <taxon>Gammaproteobacteria</taxon>
        <taxon>Methylococcales</taxon>
        <taxon>Methylococcaceae</taxon>
        <taxon>Methylomonas</taxon>
    </lineage>
</organism>
<evidence type="ECO:0000313" key="1">
    <source>
        <dbReference type="EMBL" id="OAH95957.1"/>
    </source>
</evidence>
<proteinExistence type="predicted"/>
<sequence length="136" mass="16158">MHQDIRWKQRFANYQNALAQLTKFIDKGELNELEEQGLIQAFEYTHELAWNVLRDYLLEKGHQDIYGSRDATRLAFKLGLIDDGDNWMDMIRDRNRTNHTYNQETAQSIAANIKQRFFGLFVHLQQKLRNLPDDSD</sequence>
<reference evidence="1 2" key="1">
    <citation type="submission" date="2016-03" db="EMBL/GenBank/DDBJ databases">
        <authorList>
            <person name="Ploux O."/>
        </authorList>
    </citation>
    <scope>NUCLEOTIDE SEQUENCE [LARGE SCALE GENOMIC DNA]</scope>
    <source>
        <strain evidence="1 2">R-45363</strain>
    </source>
</reference>
<gene>
    <name evidence="1" type="ORF">A1332_05415</name>
</gene>
<dbReference type="AlphaFoldDB" id="A0A177LR23"/>